<evidence type="ECO:0000256" key="8">
    <source>
        <dbReference type="ARBA" id="ARBA00022825"/>
    </source>
</evidence>
<dbReference type="GO" id="GO:0070325">
    <property type="term" value="F:lipoprotein particle receptor binding"/>
    <property type="evidence" value="ECO:0007669"/>
    <property type="project" value="InterPro"/>
</dbReference>
<dbReference type="GO" id="GO:0007417">
    <property type="term" value="P:central nervous system development"/>
    <property type="evidence" value="ECO:0007669"/>
    <property type="project" value="InterPro"/>
</dbReference>
<evidence type="ECO:0000256" key="1">
    <source>
        <dbReference type="ARBA" id="ARBA00004498"/>
    </source>
</evidence>
<keyword evidence="4" id="KW-0272">Extracellular matrix</keyword>
<dbReference type="GO" id="GO:0007155">
    <property type="term" value="P:cell adhesion"/>
    <property type="evidence" value="ECO:0007669"/>
    <property type="project" value="UniProtKB-KW"/>
</dbReference>
<protein>
    <recommendedName>
        <fullName evidence="13">Reelin</fullName>
    </recommendedName>
</protein>
<dbReference type="GO" id="GO:0046872">
    <property type="term" value="F:metal ion binding"/>
    <property type="evidence" value="ECO:0007669"/>
    <property type="project" value="UniProtKB-KW"/>
</dbReference>
<evidence type="ECO:0000256" key="3">
    <source>
        <dbReference type="ARBA" id="ARBA00022525"/>
    </source>
</evidence>
<dbReference type="Proteomes" id="UP000324222">
    <property type="component" value="Unassembled WGS sequence"/>
</dbReference>
<dbReference type="OrthoDB" id="6330257at2759"/>
<reference evidence="16 17" key="1">
    <citation type="submission" date="2019-05" db="EMBL/GenBank/DDBJ databases">
        <title>Another draft genome of Portunus trituberculatus and its Hox gene families provides insights of decapod evolution.</title>
        <authorList>
            <person name="Jeong J.-H."/>
            <person name="Song I."/>
            <person name="Kim S."/>
            <person name="Choi T."/>
            <person name="Kim D."/>
            <person name="Ryu S."/>
            <person name="Kim W."/>
        </authorList>
    </citation>
    <scope>NUCLEOTIDE SEQUENCE [LARGE SCALE GENOMIC DNA]</scope>
    <source>
        <tissue evidence="16">Muscle</tissue>
    </source>
</reference>
<comment type="caution">
    <text evidence="16">The sequence shown here is derived from an EMBL/GenBank/DDBJ whole genome shotgun (WGS) entry which is preliminary data.</text>
</comment>
<keyword evidence="7" id="KW-0378">Hydrolase</keyword>
<keyword evidence="10" id="KW-0106">Calcium</keyword>
<proteinExistence type="inferred from homology"/>
<gene>
    <name evidence="16" type="primary">RELN_6</name>
    <name evidence="16" type="ORF">E2C01_042842</name>
</gene>
<comment type="function">
    <text evidence="15">Extracellular matrix serine protease secreted by pioneer neurons that plays a role in layering of neurons in the cerebral cortex and cerebellum by coordinating cell positioning during neurodevelopment. Regulates microtubule function in neurons and neuronal migration. Binding to the extracellular domains of lipoprotein receptors VLDLR and LRP8/APOER2 induces tyrosine phosphorylation of DAB1 and modulation of TAU phosphorylation. Affects migration of sympathetic preganglionic neurons in the spinal cord, where it seems to act as a barrier to neuronal migration. Enzymatic activity is important for the modulation of cell adhesion.</text>
</comment>
<dbReference type="GO" id="GO:0008236">
    <property type="term" value="F:serine-type peptidase activity"/>
    <property type="evidence" value="ECO:0007669"/>
    <property type="project" value="UniProtKB-KW"/>
</dbReference>
<dbReference type="InterPro" id="IPR049419">
    <property type="entry name" value="Reelin_subrepeat-B"/>
</dbReference>
<evidence type="ECO:0000256" key="6">
    <source>
        <dbReference type="ARBA" id="ARBA00022723"/>
    </source>
</evidence>
<evidence type="ECO:0000256" key="11">
    <source>
        <dbReference type="ARBA" id="ARBA00022889"/>
    </source>
</evidence>
<evidence type="ECO:0000256" key="2">
    <source>
        <dbReference type="ARBA" id="ARBA00022473"/>
    </source>
</evidence>
<dbReference type="Pfam" id="PF21471">
    <property type="entry name" value="Reelin_subrepeat-B"/>
    <property type="match status" value="1"/>
</dbReference>
<evidence type="ECO:0000256" key="9">
    <source>
        <dbReference type="ARBA" id="ARBA00022833"/>
    </source>
</evidence>
<evidence type="ECO:0000256" key="7">
    <source>
        <dbReference type="ARBA" id="ARBA00022801"/>
    </source>
</evidence>
<sequence length="158" mass="17134">MVLANETLPSTLQHMAGDVDSLPNVWFLHEGASFQPACDRNTSVMLFSGPTGPRYAETWDVHASGATVVQFDIKMGCGGGGGSSMSNTPSVVELQYSIDNGKTWQLVQEMCAPPDVECDTYHLPSTYSASIHPSWTRVTATLPKLTAYDMTQFVIAEQ</sequence>
<accession>A0A5B7FRA7</accession>
<keyword evidence="9" id="KW-0862">Zinc</keyword>
<dbReference type="PANTHER" id="PTHR11841">
    <property type="entry name" value="REELIN"/>
    <property type="match status" value="1"/>
</dbReference>
<keyword evidence="8" id="KW-0720">Serine protease</keyword>
<comment type="similarity">
    <text evidence="12">Belongs to the reelin family.</text>
</comment>
<keyword evidence="2" id="KW-0217">Developmental protein</keyword>
<organism evidence="16 17">
    <name type="scientific">Portunus trituberculatus</name>
    <name type="common">Swimming crab</name>
    <name type="synonym">Neptunus trituberculatus</name>
    <dbReference type="NCBI Taxonomy" id="210409"/>
    <lineage>
        <taxon>Eukaryota</taxon>
        <taxon>Metazoa</taxon>
        <taxon>Ecdysozoa</taxon>
        <taxon>Arthropoda</taxon>
        <taxon>Crustacea</taxon>
        <taxon>Multicrustacea</taxon>
        <taxon>Malacostraca</taxon>
        <taxon>Eumalacostraca</taxon>
        <taxon>Eucarida</taxon>
        <taxon>Decapoda</taxon>
        <taxon>Pleocyemata</taxon>
        <taxon>Brachyura</taxon>
        <taxon>Eubrachyura</taxon>
        <taxon>Portunoidea</taxon>
        <taxon>Portunidae</taxon>
        <taxon>Portuninae</taxon>
        <taxon>Portunus</taxon>
    </lineage>
</organism>
<name>A0A5B7FRA7_PORTR</name>
<dbReference type="AlphaFoldDB" id="A0A5B7FRA7"/>
<evidence type="ECO:0000256" key="14">
    <source>
        <dbReference type="ARBA" id="ARBA00044961"/>
    </source>
</evidence>
<evidence type="ECO:0000313" key="17">
    <source>
        <dbReference type="Proteomes" id="UP000324222"/>
    </source>
</evidence>
<comment type="subunit">
    <text evidence="14">Oligomer of disulfide-linked homodimers.</text>
</comment>
<evidence type="ECO:0000256" key="12">
    <source>
        <dbReference type="ARBA" id="ARBA00023773"/>
    </source>
</evidence>
<evidence type="ECO:0000256" key="13">
    <source>
        <dbReference type="ARBA" id="ARBA00023900"/>
    </source>
</evidence>
<evidence type="ECO:0000313" key="16">
    <source>
        <dbReference type="EMBL" id="MPC49052.1"/>
    </source>
</evidence>
<evidence type="ECO:0000256" key="10">
    <source>
        <dbReference type="ARBA" id="ARBA00022837"/>
    </source>
</evidence>
<dbReference type="InterPro" id="IPR034968">
    <property type="entry name" value="Reelin"/>
</dbReference>
<dbReference type="EMBL" id="VSRR010008638">
    <property type="protein sequence ID" value="MPC49052.1"/>
    <property type="molecule type" value="Genomic_DNA"/>
</dbReference>
<keyword evidence="17" id="KW-1185">Reference proteome</keyword>
<dbReference type="GO" id="GO:0006508">
    <property type="term" value="P:proteolysis"/>
    <property type="evidence" value="ECO:0007669"/>
    <property type="project" value="UniProtKB-KW"/>
</dbReference>
<evidence type="ECO:0000256" key="4">
    <source>
        <dbReference type="ARBA" id="ARBA00022530"/>
    </source>
</evidence>
<dbReference type="PANTHER" id="PTHR11841:SF1">
    <property type="entry name" value="REELIN"/>
    <property type="match status" value="1"/>
</dbReference>
<comment type="subcellular location">
    <subcellularLocation>
        <location evidence="1">Secreted</location>
        <location evidence="1">Extracellular space</location>
        <location evidence="1">Extracellular matrix</location>
    </subcellularLocation>
</comment>
<evidence type="ECO:0000256" key="5">
    <source>
        <dbReference type="ARBA" id="ARBA00022670"/>
    </source>
</evidence>
<dbReference type="GO" id="GO:0001764">
    <property type="term" value="P:neuron migration"/>
    <property type="evidence" value="ECO:0007669"/>
    <property type="project" value="InterPro"/>
</dbReference>
<keyword evidence="5" id="KW-0645">Protease</keyword>
<keyword evidence="3" id="KW-0964">Secreted</keyword>
<keyword evidence="6" id="KW-0479">Metal-binding</keyword>
<dbReference type="Gene3D" id="2.60.120.260">
    <property type="entry name" value="Galactose-binding domain-like"/>
    <property type="match status" value="1"/>
</dbReference>
<evidence type="ECO:0000256" key="15">
    <source>
        <dbReference type="ARBA" id="ARBA00046064"/>
    </source>
</evidence>
<keyword evidence="11" id="KW-0130">Cell adhesion</keyword>